<evidence type="ECO:0000313" key="4">
    <source>
        <dbReference type="Proteomes" id="UP000733744"/>
    </source>
</evidence>
<dbReference type="RefSeq" id="WP_127029489.1">
    <property type="nucleotide sequence ID" value="NZ_RYFG02000121.1"/>
</dbReference>
<feature type="region of interest" description="Disordered" evidence="1">
    <location>
        <begin position="1"/>
        <end position="43"/>
    </location>
</feature>
<gene>
    <name evidence="3" type="ORF">EKO24_021385</name>
</gene>
<dbReference type="Proteomes" id="UP000733744">
    <property type="component" value="Unassembled WGS sequence"/>
</dbReference>
<protein>
    <submittedName>
        <fullName evidence="3">Uncharacterized protein</fullName>
    </submittedName>
</protein>
<name>A0ABY3C5P5_9GAMM</name>
<evidence type="ECO:0000256" key="1">
    <source>
        <dbReference type="SAM" id="MobiDB-lite"/>
    </source>
</evidence>
<organism evidence="3 4">
    <name type="scientific">Candidatus Methylobacter oryzae</name>
    <dbReference type="NCBI Taxonomy" id="2497749"/>
    <lineage>
        <taxon>Bacteria</taxon>
        <taxon>Pseudomonadati</taxon>
        <taxon>Pseudomonadota</taxon>
        <taxon>Gammaproteobacteria</taxon>
        <taxon>Methylococcales</taxon>
        <taxon>Methylococcaceae</taxon>
        <taxon>Methylobacter</taxon>
    </lineage>
</organism>
<accession>A0ABY3C5P5</accession>
<comment type="caution">
    <text evidence="3">The sequence shown here is derived from an EMBL/GenBank/DDBJ whole genome shotgun (WGS) entry which is preliminary data.</text>
</comment>
<keyword evidence="2" id="KW-0812">Transmembrane</keyword>
<dbReference type="EMBL" id="RYFG02000121">
    <property type="protein sequence ID" value="TRW89615.1"/>
    <property type="molecule type" value="Genomic_DNA"/>
</dbReference>
<evidence type="ECO:0000256" key="2">
    <source>
        <dbReference type="SAM" id="Phobius"/>
    </source>
</evidence>
<reference evidence="3 4" key="1">
    <citation type="journal article" date="2019" name="Antonie Van Leeuwenhoek">
        <title>Description of 'Ca. Methylobacter oryzae' KRF1, a novel species from the environmentally important Methylobacter clade 2.</title>
        <authorList>
            <person name="Khatri K."/>
            <person name="Mohite J.A."/>
            <person name="Pandit P.S."/>
            <person name="Bahulikar R."/>
            <person name="Rahalkar M.C."/>
        </authorList>
    </citation>
    <scope>NUCLEOTIDE SEQUENCE [LARGE SCALE GENOMIC DNA]</scope>
    <source>
        <strain evidence="3 4">KRF1</strain>
    </source>
</reference>
<sequence>MDGGRDCSRQSSAFPPSLEVRSAAIGKEPMRPTAMDGGRDCSRQSSAFPPFMEVRSAGTAGSGSSKNLEGLPIGLFLSTAHRNEAAVYRRQLCITTSALRGNEEILLIQNIKNFVFFVSFVVNALILFRHEYFHSLGRYGRASFKAASGLAGVSGLIGGRALTIRGNYL</sequence>
<keyword evidence="2" id="KW-1133">Transmembrane helix</keyword>
<feature type="transmembrane region" description="Helical" evidence="2">
    <location>
        <begin position="111"/>
        <end position="128"/>
    </location>
</feature>
<evidence type="ECO:0000313" key="3">
    <source>
        <dbReference type="EMBL" id="TRW89615.1"/>
    </source>
</evidence>
<proteinExistence type="predicted"/>
<keyword evidence="2" id="KW-0472">Membrane</keyword>
<keyword evidence="4" id="KW-1185">Reference proteome</keyword>